<dbReference type="SUPFAM" id="SSF88659">
    <property type="entry name" value="Sigma3 and sigma4 domains of RNA polymerase sigma factors"/>
    <property type="match status" value="1"/>
</dbReference>
<dbReference type="PANTHER" id="PTHR43133:SF46">
    <property type="entry name" value="RNA POLYMERASE SIGMA-70 FACTOR ECF SUBFAMILY"/>
    <property type="match status" value="1"/>
</dbReference>
<evidence type="ECO:0000256" key="4">
    <source>
        <dbReference type="ARBA" id="ARBA00023163"/>
    </source>
</evidence>
<evidence type="ECO:0000256" key="1">
    <source>
        <dbReference type="ARBA" id="ARBA00010641"/>
    </source>
</evidence>
<dbReference type="RefSeq" id="WP_279299669.1">
    <property type="nucleotide sequence ID" value="NZ_JAOTIF010000030.1"/>
</dbReference>
<dbReference type="GO" id="GO:0006352">
    <property type="term" value="P:DNA-templated transcription initiation"/>
    <property type="evidence" value="ECO:0007669"/>
    <property type="project" value="InterPro"/>
</dbReference>
<evidence type="ECO:0000256" key="2">
    <source>
        <dbReference type="ARBA" id="ARBA00023015"/>
    </source>
</evidence>
<proteinExistence type="inferred from homology"/>
<protein>
    <submittedName>
        <fullName evidence="7">Sigma-70 family RNA polymerase sigma factor</fullName>
    </submittedName>
</protein>
<feature type="domain" description="RNA polymerase sigma-70 region 2" evidence="5">
    <location>
        <begin position="24"/>
        <end position="83"/>
    </location>
</feature>
<dbReference type="InterPro" id="IPR039425">
    <property type="entry name" value="RNA_pol_sigma-70-like"/>
</dbReference>
<accession>A0A9X3BJ35</accession>
<evidence type="ECO:0000313" key="7">
    <source>
        <dbReference type="EMBL" id="MCU7552232.1"/>
    </source>
</evidence>
<dbReference type="Proteomes" id="UP001155483">
    <property type="component" value="Unassembled WGS sequence"/>
</dbReference>
<dbReference type="Pfam" id="PF08281">
    <property type="entry name" value="Sigma70_r4_2"/>
    <property type="match status" value="1"/>
</dbReference>
<comment type="caution">
    <text evidence="7">The sequence shown here is derived from an EMBL/GenBank/DDBJ whole genome shotgun (WGS) entry which is preliminary data.</text>
</comment>
<comment type="similarity">
    <text evidence="1">Belongs to the sigma-70 factor family. ECF subfamily.</text>
</comment>
<dbReference type="EMBL" id="JAOTIF010000030">
    <property type="protein sequence ID" value="MCU7552232.1"/>
    <property type="molecule type" value="Genomic_DNA"/>
</dbReference>
<dbReference type="GO" id="GO:0016987">
    <property type="term" value="F:sigma factor activity"/>
    <property type="evidence" value="ECO:0007669"/>
    <property type="project" value="UniProtKB-KW"/>
</dbReference>
<dbReference type="GO" id="GO:0003677">
    <property type="term" value="F:DNA binding"/>
    <property type="evidence" value="ECO:0007669"/>
    <property type="project" value="InterPro"/>
</dbReference>
<reference evidence="7" key="2">
    <citation type="submission" date="2023-04" db="EMBL/GenBank/DDBJ databases">
        <title>Paracnuella aquatica gen. nov., sp. nov., a member of the family Chitinophagaceae isolated from a hot spring.</title>
        <authorList>
            <person name="Wang C."/>
        </authorList>
    </citation>
    <scope>NUCLEOTIDE SEQUENCE</scope>
    <source>
        <strain evidence="7">LB-8</strain>
    </source>
</reference>
<evidence type="ECO:0000259" key="5">
    <source>
        <dbReference type="Pfam" id="PF04542"/>
    </source>
</evidence>
<dbReference type="InterPro" id="IPR007627">
    <property type="entry name" value="RNA_pol_sigma70_r2"/>
</dbReference>
<evidence type="ECO:0000256" key="3">
    <source>
        <dbReference type="ARBA" id="ARBA00023082"/>
    </source>
</evidence>
<dbReference type="Pfam" id="PF04542">
    <property type="entry name" value="Sigma70_r2"/>
    <property type="match status" value="1"/>
</dbReference>
<evidence type="ECO:0000313" key="8">
    <source>
        <dbReference type="Proteomes" id="UP001155483"/>
    </source>
</evidence>
<dbReference type="AlphaFoldDB" id="A0A9X3BJ35"/>
<dbReference type="InterPro" id="IPR014284">
    <property type="entry name" value="RNA_pol_sigma-70_dom"/>
</dbReference>
<dbReference type="InterPro" id="IPR013249">
    <property type="entry name" value="RNA_pol_sigma70_r4_t2"/>
</dbReference>
<dbReference type="InterPro" id="IPR013325">
    <property type="entry name" value="RNA_pol_sigma_r2"/>
</dbReference>
<dbReference type="InterPro" id="IPR036388">
    <property type="entry name" value="WH-like_DNA-bd_sf"/>
</dbReference>
<dbReference type="Gene3D" id="1.10.1740.10">
    <property type="match status" value="1"/>
</dbReference>
<dbReference type="SUPFAM" id="SSF88946">
    <property type="entry name" value="Sigma2 domain of RNA polymerase sigma factors"/>
    <property type="match status" value="1"/>
</dbReference>
<name>A0A9X3BJ35_9BACT</name>
<reference evidence="7" key="1">
    <citation type="submission" date="2022-09" db="EMBL/GenBank/DDBJ databases">
        <authorList>
            <person name="Yuan C."/>
            <person name="Ke Z."/>
        </authorList>
    </citation>
    <scope>NUCLEOTIDE SEQUENCE</scope>
    <source>
        <strain evidence="7">LB-8</strain>
    </source>
</reference>
<evidence type="ECO:0000259" key="6">
    <source>
        <dbReference type="Pfam" id="PF08281"/>
    </source>
</evidence>
<keyword evidence="8" id="KW-1185">Reference proteome</keyword>
<sequence>MLKTDAEILEGLKKNDEGAFSAIMKKYYPSMYRYGQHFTKDETIIADCIQDVFINLWQNRHKTGTISYLKQYLLIALKRRIIRVGAQDKRKLSIGGDEIIDYDFALEFSIEDVIVEKQLNEEKAAKLRQTLDRLPARQKEVIYLIYYQQLDHDQVAKIMQINKQSVYNLLHESLRKIRVFWQEVTVISLLLLKY</sequence>
<feature type="domain" description="RNA polymerase sigma factor 70 region 4 type 2" evidence="6">
    <location>
        <begin position="126"/>
        <end position="177"/>
    </location>
</feature>
<dbReference type="PANTHER" id="PTHR43133">
    <property type="entry name" value="RNA POLYMERASE ECF-TYPE SIGMA FACTO"/>
    <property type="match status" value="1"/>
</dbReference>
<keyword evidence="2" id="KW-0805">Transcription regulation</keyword>
<organism evidence="7 8">
    <name type="scientific">Paraflavisolibacter caeni</name>
    <dbReference type="NCBI Taxonomy" id="2982496"/>
    <lineage>
        <taxon>Bacteria</taxon>
        <taxon>Pseudomonadati</taxon>
        <taxon>Bacteroidota</taxon>
        <taxon>Chitinophagia</taxon>
        <taxon>Chitinophagales</taxon>
        <taxon>Chitinophagaceae</taxon>
        <taxon>Paraflavisolibacter</taxon>
    </lineage>
</organism>
<dbReference type="InterPro" id="IPR013324">
    <property type="entry name" value="RNA_pol_sigma_r3/r4-like"/>
</dbReference>
<keyword evidence="4" id="KW-0804">Transcription</keyword>
<dbReference type="Gene3D" id="1.10.10.10">
    <property type="entry name" value="Winged helix-like DNA-binding domain superfamily/Winged helix DNA-binding domain"/>
    <property type="match status" value="1"/>
</dbReference>
<dbReference type="NCBIfam" id="TIGR02937">
    <property type="entry name" value="sigma70-ECF"/>
    <property type="match status" value="1"/>
</dbReference>
<dbReference type="CDD" id="cd06171">
    <property type="entry name" value="Sigma70_r4"/>
    <property type="match status" value="1"/>
</dbReference>
<keyword evidence="3" id="KW-0731">Sigma factor</keyword>
<gene>
    <name evidence="7" type="ORF">OCK74_24145</name>
</gene>